<dbReference type="OrthoDB" id="46564at2759"/>
<protein>
    <submittedName>
        <fullName evidence="1">Uncharacterized protein</fullName>
    </submittedName>
</protein>
<dbReference type="AlphaFoldDB" id="A0A433SME3"/>
<evidence type="ECO:0000313" key="2">
    <source>
        <dbReference type="Proteomes" id="UP000271974"/>
    </source>
</evidence>
<comment type="caution">
    <text evidence="1">The sequence shown here is derived from an EMBL/GenBank/DDBJ whole genome shotgun (WGS) entry which is preliminary data.</text>
</comment>
<sequence length="124" mass="14173">DQEDGLLYSANPILAAEVIYDEELTDAFFKTIYHLLLHPPSKEVIMALEKRVVFATEAAEVCSPAYEHFQSNLADLVSVDDGPVRFHAEKIANTPQFFRYKRTKEMELWKISSQFTDSTLMQNG</sequence>
<proteinExistence type="predicted"/>
<gene>
    <name evidence="1" type="ORF">EGW08_021920</name>
</gene>
<dbReference type="Gene3D" id="3.40.50.150">
    <property type="entry name" value="Vaccinia Virus protein VP39"/>
    <property type="match status" value="1"/>
</dbReference>
<feature type="non-terminal residue" evidence="1">
    <location>
        <position position="1"/>
    </location>
</feature>
<dbReference type="Proteomes" id="UP000271974">
    <property type="component" value="Unassembled WGS sequence"/>
</dbReference>
<reference evidence="1 2" key="1">
    <citation type="submission" date="2019-01" db="EMBL/GenBank/DDBJ databases">
        <title>A draft genome assembly of the solar-powered sea slug Elysia chlorotica.</title>
        <authorList>
            <person name="Cai H."/>
            <person name="Li Q."/>
            <person name="Fang X."/>
            <person name="Li J."/>
            <person name="Curtis N.E."/>
            <person name="Altenburger A."/>
            <person name="Shibata T."/>
            <person name="Feng M."/>
            <person name="Maeda T."/>
            <person name="Schwartz J.A."/>
            <person name="Shigenobu S."/>
            <person name="Lundholm N."/>
            <person name="Nishiyama T."/>
            <person name="Yang H."/>
            <person name="Hasebe M."/>
            <person name="Li S."/>
            <person name="Pierce S.K."/>
            <person name="Wang J."/>
        </authorList>
    </citation>
    <scope>NUCLEOTIDE SEQUENCE [LARGE SCALE GENOMIC DNA]</scope>
    <source>
        <strain evidence="1">EC2010</strain>
        <tissue evidence="1">Whole organism of an adult</tissue>
    </source>
</reference>
<dbReference type="EMBL" id="RQTK01001439">
    <property type="protein sequence ID" value="RUS70323.1"/>
    <property type="molecule type" value="Genomic_DNA"/>
</dbReference>
<dbReference type="STRING" id="188477.A0A433SME3"/>
<dbReference type="GO" id="GO:0008276">
    <property type="term" value="F:protein methyltransferase activity"/>
    <property type="evidence" value="ECO:0007669"/>
    <property type="project" value="InterPro"/>
</dbReference>
<dbReference type="InterPro" id="IPR029063">
    <property type="entry name" value="SAM-dependent_MTases_sf"/>
</dbReference>
<organism evidence="1 2">
    <name type="scientific">Elysia chlorotica</name>
    <name type="common">Eastern emerald elysia</name>
    <name type="synonym">Sea slug</name>
    <dbReference type="NCBI Taxonomy" id="188477"/>
    <lineage>
        <taxon>Eukaryota</taxon>
        <taxon>Metazoa</taxon>
        <taxon>Spiralia</taxon>
        <taxon>Lophotrochozoa</taxon>
        <taxon>Mollusca</taxon>
        <taxon>Gastropoda</taxon>
        <taxon>Heterobranchia</taxon>
        <taxon>Euthyneura</taxon>
        <taxon>Panpulmonata</taxon>
        <taxon>Sacoglossa</taxon>
        <taxon>Placobranchoidea</taxon>
        <taxon>Plakobranchidae</taxon>
        <taxon>Elysia</taxon>
    </lineage>
</organism>
<dbReference type="PANTHER" id="PTHR23108:SF0">
    <property type="entry name" value="METHYLTRANSFERASE-LIKE PROTEIN 22"/>
    <property type="match status" value="1"/>
</dbReference>
<dbReference type="InterPro" id="IPR038899">
    <property type="entry name" value="METTL22"/>
</dbReference>
<keyword evidence="2" id="KW-1185">Reference proteome</keyword>
<dbReference type="PANTHER" id="PTHR23108">
    <property type="entry name" value="METHYLTRANSFERASE-RELATED"/>
    <property type="match status" value="1"/>
</dbReference>
<accession>A0A433SME3</accession>
<dbReference type="GO" id="GO:0005634">
    <property type="term" value="C:nucleus"/>
    <property type="evidence" value="ECO:0007669"/>
    <property type="project" value="TreeGrafter"/>
</dbReference>
<name>A0A433SME3_ELYCH</name>
<evidence type="ECO:0000313" key="1">
    <source>
        <dbReference type="EMBL" id="RUS70323.1"/>
    </source>
</evidence>